<dbReference type="Gene3D" id="1.10.1130.10">
    <property type="entry name" value="Flavocytochrome C3, Chain A"/>
    <property type="match status" value="1"/>
</dbReference>
<dbReference type="InterPro" id="IPR036280">
    <property type="entry name" value="Multihaem_cyt_sf"/>
</dbReference>
<gene>
    <name evidence="3" type="ORF">Pan216_39150</name>
</gene>
<feature type="signal peptide" evidence="1">
    <location>
        <begin position="1"/>
        <end position="26"/>
    </location>
</feature>
<dbReference type="RefSeq" id="WP_145260198.1">
    <property type="nucleotide sequence ID" value="NZ_CP036279.1"/>
</dbReference>
<dbReference type="Pfam" id="PF13435">
    <property type="entry name" value="Cytochrome_C554"/>
    <property type="match status" value="1"/>
</dbReference>
<reference evidence="3 4" key="1">
    <citation type="submission" date="2019-02" db="EMBL/GenBank/DDBJ databases">
        <title>Deep-cultivation of Planctomycetes and their phenomic and genomic characterization uncovers novel biology.</title>
        <authorList>
            <person name="Wiegand S."/>
            <person name="Jogler M."/>
            <person name="Boedeker C."/>
            <person name="Pinto D."/>
            <person name="Vollmers J."/>
            <person name="Rivas-Marin E."/>
            <person name="Kohn T."/>
            <person name="Peeters S.H."/>
            <person name="Heuer A."/>
            <person name="Rast P."/>
            <person name="Oberbeckmann S."/>
            <person name="Bunk B."/>
            <person name="Jeske O."/>
            <person name="Meyerdierks A."/>
            <person name="Storesund J.E."/>
            <person name="Kallscheuer N."/>
            <person name="Luecker S."/>
            <person name="Lage O.M."/>
            <person name="Pohl T."/>
            <person name="Merkel B.J."/>
            <person name="Hornburger P."/>
            <person name="Mueller R.-W."/>
            <person name="Bruemmer F."/>
            <person name="Labrenz M."/>
            <person name="Spormann A.M."/>
            <person name="Op den Camp H."/>
            <person name="Overmann J."/>
            <person name="Amann R."/>
            <person name="Jetten M.S.M."/>
            <person name="Mascher T."/>
            <person name="Medema M.H."/>
            <person name="Devos D.P."/>
            <person name="Kaster A.-K."/>
            <person name="Ovreas L."/>
            <person name="Rohde M."/>
            <person name="Galperin M.Y."/>
            <person name="Jogler C."/>
        </authorList>
    </citation>
    <scope>NUCLEOTIDE SEQUENCE [LARGE SCALE GENOMIC DNA]</scope>
    <source>
        <strain evidence="3 4">Pan216</strain>
    </source>
</reference>
<proteinExistence type="predicted"/>
<protein>
    <recommendedName>
        <fullName evidence="2">Cytochrome c-552/4 domain-containing protein</fullName>
    </recommendedName>
</protein>
<dbReference type="KEGG" id="knv:Pan216_39150"/>
<evidence type="ECO:0000313" key="3">
    <source>
        <dbReference type="EMBL" id="QDU63041.1"/>
    </source>
</evidence>
<accession>A0A518B7V0</accession>
<organism evidence="3 4">
    <name type="scientific">Kolteria novifilia</name>
    <dbReference type="NCBI Taxonomy" id="2527975"/>
    <lineage>
        <taxon>Bacteria</taxon>
        <taxon>Pseudomonadati</taxon>
        <taxon>Planctomycetota</taxon>
        <taxon>Planctomycetia</taxon>
        <taxon>Kolteriales</taxon>
        <taxon>Kolteriaceae</taxon>
        <taxon>Kolteria</taxon>
    </lineage>
</organism>
<dbReference type="AlphaFoldDB" id="A0A518B7V0"/>
<evidence type="ECO:0000313" key="4">
    <source>
        <dbReference type="Proteomes" id="UP000317093"/>
    </source>
</evidence>
<dbReference type="EMBL" id="CP036279">
    <property type="protein sequence ID" value="QDU63041.1"/>
    <property type="molecule type" value="Genomic_DNA"/>
</dbReference>
<dbReference type="InterPro" id="IPR023155">
    <property type="entry name" value="Cyt_c-552/4"/>
</dbReference>
<dbReference type="SUPFAM" id="SSF48695">
    <property type="entry name" value="Multiheme cytochromes"/>
    <property type="match status" value="1"/>
</dbReference>
<feature type="chain" id="PRO_5021805413" description="Cytochrome c-552/4 domain-containing protein" evidence="1">
    <location>
        <begin position="27"/>
        <end position="534"/>
    </location>
</feature>
<feature type="domain" description="Cytochrome c-552/4" evidence="2">
    <location>
        <begin position="57"/>
        <end position="152"/>
    </location>
</feature>
<evidence type="ECO:0000256" key="1">
    <source>
        <dbReference type="SAM" id="SignalP"/>
    </source>
</evidence>
<dbReference type="OrthoDB" id="248740at2"/>
<evidence type="ECO:0000259" key="2">
    <source>
        <dbReference type="Pfam" id="PF13435"/>
    </source>
</evidence>
<sequence length="534" mass="60422" precursor="true">MKQASLFRLRLMLLAALLCSAGVVFENQLLGSDPPARLELTAPAYHPEDKFLGVKECHLCHRRGAEDNAWVRLDEVHRWESMDRHSQAYKTLESERSATMIEILRRSDRGWSDKPAYQQDRCLNCHALNCPVELRGERFEISNGIGCGACHGPSERWLIQHHRTNWRTESEEKKQSLGMIPLQNPAVKTKLCLSCHLGNTAEGKVVTHEMYAAGHPILPGFEVETYSDLEPPHWRTLHQKLLELGADDEKEREQIEKVIKARNKDFADYERATTVLVGGVIGLRQTVMLLGTQAHLADEALHRPKKDGVSSDMPAWPRLAQFDCAACHHDLRQPSWRIRRGFTGKPGRPGIRQWPTALTKLAIVHLGRTPDEADEEIAKGLKPLREALDQQPFGRPERIAAAADTVLAWADQLLKEINAKKLDDAAAERLLSEICLLGGKEILDFDSARQLAWAYRVTSEEMAQRSRMEPTSAESSILAQLNKELYLGLAPGRERKQTAIEAKEWATDYATRLQARMDYDPERVQKLFARLAAR</sequence>
<keyword evidence="1" id="KW-0732">Signal</keyword>
<name>A0A518B7V0_9BACT</name>
<dbReference type="Proteomes" id="UP000317093">
    <property type="component" value="Chromosome"/>
</dbReference>
<keyword evidence="4" id="KW-1185">Reference proteome</keyword>